<dbReference type="RefSeq" id="WP_094094585.1">
    <property type="nucleotide sequence ID" value="NZ_BMHF01000019.1"/>
</dbReference>
<keyword evidence="2" id="KW-1185">Reference proteome</keyword>
<gene>
    <name evidence="1" type="ORF">GCM10010917_38200</name>
</gene>
<accession>A0ABQ1GSP2</accession>
<proteinExistence type="predicted"/>
<reference evidence="2" key="1">
    <citation type="journal article" date="2019" name="Int. J. Syst. Evol. Microbiol.">
        <title>The Global Catalogue of Microorganisms (GCM) 10K type strain sequencing project: providing services to taxonomists for standard genome sequencing and annotation.</title>
        <authorList>
            <consortium name="The Broad Institute Genomics Platform"/>
            <consortium name="The Broad Institute Genome Sequencing Center for Infectious Disease"/>
            <person name="Wu L."/>
            <person name="Ma J."/>
        </authorList>
    </citation>
    <scope>NUCLEOTIDE SEQUENCE [LARGE SCALE GENOMIC DNA]</scope>
    <source>
        <strain evidence="2">CGMCC 1.15044</strain>
    </source>
</reference>
<evidence type="ECO:0000313" key="1">
    <source>
        <dbReference type="EMBL" id="GGA49291.1"/>
    </source>
</evidence>
<organism evidence="1 2">
    <name type="scientific">Paenibacillus physcomitrellae</name>
    <dbReference type="NCBI Taxonomy" id="1619311"/>
    <lineage>
        <taxon>Bacteria</taxon>
        <taxon>Bacillati</taxon>
        <taxon>Bacillota</taxon>
        <taxon>Bacilli</taxon>
        <taxon>Bacillales</taxon>
        <taxon>Paenibacillaceae</taxon>
        <taxon>Paenibacillus</taxon>
    </lineage>
</organism>
<sequence length="446" mass="52141">MKYLEVKEKSERERILLEFGLTLNPSVEELSQGVSKYVYEKCEFSIPSKIKGIFKYIHKLNLNSKERSVPEDELFRDIEIHLELNTHMLRILNSSEERLKGITTKMEALRNSLSYRIGEFPQAPERDWMKPLIKICEEDFEVEVIRKQNSSSRNQIYAPNSTSFFFIFLSAFYNNYRRYKQLDIDKSFIGLVTCFIEIMKEFPIDQQIISKYLFERTFKVNLIKQIRTVLDSAASTKKESGEVSISKSEENGDPQIQDRLSFYIDFYSNEGRSLLSLATLLPNIHSRGKFVDYINQTILSGVYTKIVPEYTYGWYGSSSIFNSSENMYKEIRKMILELSVIAFPLMELYHYHLSEMGFSDENKQSKYSPALAEFNLSVPDIDKTAIAIMGDISNIEKMVSQIKDSEVVEDLDKIDHYDELARFLLEPQSTRDLWRSRVDELLDKLK</sequence>
<protein>
    <submittedName>
        <fullName evidence="1">Uncharacterized protein</fullName>
    </submittedName>
</protein>
<evidence type="ECO:0000313" key="2">
    <source>
        <dbReference type="Proteomes" id="UP000609323"/>
    </source>
</evidence>
<dbReference type="EMBL" id="BMHF01000019">
    <property type="protein sequence ID" value="GGA49291.1"/>
    <property type="molecule type" value="Genomic_DNA"/>
</dbReference>
<dbReference type="Proteomes" id="UP000609323">
    <property type="component" value="Unassembled WGS sequence"/>
</dbReference>
<name>A0ABQ1GSP2_9BACL</name>
<comment type="caution">
    <text evidence="1">The sequence shown here is derived from an EMBL/GenBank/DDBJ whole genome shotgun (WGS) entry which is preliminary data.</text>
</comment>